<dbReference type="AlphaFoldDB" id="A0A7S4JH40"/>
<evidence type="ECO:0000256" key="1">
    <source>
        <dbReference type="SAM" id="MobiDB-lite"/>
    </source>
</evidence>
<evidence type="ECO:0000313" key="2">
    <source>
        <dbReference type="EMBL" id="CAE2263454.1"/>
    </source>
</evidence>
<sequence>MAQRAGDFAPQSPLASAYDSSGNAVAEGVEDRALQDQSRETGLSVPVLRRSPPVFVGRSFVVDTRTRIDVQNPDDVASSNGMNRLIVPRRNKVMSNGVFLIGPSTDVLVEGDSVADTPSGSVCGGGMYKMLSTNTGTFLRDNCP</sequence>
<accession>A0A7S4JH40</accession>
<proteinExistence type="predicted"/>
<feature type="compositionally biased region" description="Basic and acidic residues" evidence="1">
    <location>
        <begin position="29"/>
        <end position="39"/>
    </location>
</feature>
<organism evidence="2">
    <name type="scientific">Odontella aurita</name>
    <dbReference type="NCBI Taxonomy" id="265563"/>
    <lineage>
        <taxon>Eukaryota</taxon>
        <taxon>Sar</taxon>
        <taxon>Stramenopiles</taxon>
        <taxon>Ochrophyta</taxon>
        <taxon>Bacillariophyta</taxon>
        <taxon>Mediophyceae</taxon>
        <taxon>Biddulphiophycidae</taxon>
        <taxon>Eupodiscales</taxon>
        <taxon>Odontellaceae</taxon>
        <taxon>Odontella</taxon>
    </lineage>
</organism>
<dbReference type="EMBL" id="HBKQ01040481">
    <property type="protein sequence ID" value="CAE2263454.1"/>
    <property type="molecule type" value="Transcribed_RNA"/>
</dbReference>
<name>A0A7S4JH40_9STRA</name>
<gene>
    <name evidence="2" type="ORF">OAUR00152_LOCUS27874</name>
</gene>
<feature type="region of interest" description="Disordered" evidence="1">
    <location>
        <begin position="1"/>
        <end position="45"/>
    </location>
</feature>
<reference evidence="2" key="1">
    <citation type="submission" date="2021-01" db="EMBL/GenBank/DDBJ databases">
        <authorList>
            <person name="Corre E."/>
            <person name="Pelletier E."/>
            <person name="Niang G."/>
            <person name="Scheremetjew M."/>
            <person name="Finn R."/>
            <person name="Kale V."/>
            <person name="Holt S."/>
            <person name="Cochrane G."/>
            <person name="Meng A."/>
            <person name="Brown T."/>
            <person name="Cohen L."/>
        </authorList>
    </citation>
    <scope>NUCLEOTIDE SEQUENCE</scope>
    <source>
        <strain evidence="2">Isolate 1302-5</strain>
    </source>
</reference>
<protein>
    <submittedName>
        <fullName evidence="2">Uncharacterized protein</fullName>
    </submittedName>
</protein>